<proteinExistence type="inferred from homology"/>
<keyword evidence="9 17" id="KW-1015">Disulfide bond</keyword>
<dbReference type="PRINTS" id="PR00791">
    <property type="entry name" value="PEPDIPTASEA"/>
</dbReference>
<keyword evidence="6 21" id="KW-0378">Hydrolase</keyword>
<feature type="signal peptide" evidence="22">
    <location>
        <begin position="1"/>
        <end position="20"/>
    </location>
</feature>
<dbReference type="PANTHER" id="PTHR10514">
    <property type="entry name" value="ANGIOTENSIN-CONVERTING ENZYME"/>
    <property type="match status" value="1"/>
</dbReference>
<comment type="caution">
    <text evidence="23">The sequence shown here is derived from an EMBL/GenBank/DDBJ whole genome shotgun (WGS) entry which is preliminary data.</text>
</comment>
<feature type="disulfide bond" evidence="17 20">
    <location>
        <begin position="343"/>
        <end position="361"/>
    </location>
</feature>
<feature type="glycosylation site" description="N-linked (GlcNAc...) (complex) asparagine" evidence="14">
    <location>
        <position position="72"/>
    </location>
</feature>
<dbReference type="CDD" id="cd06461">
    <property type="entry name" value="M2_ACE"/>
    <property type="match status" value="1"/>
</dbReference>
<evidence type="ECO:0000256" key="7">
    <source>
        <dbReference type="ARBA" id="ARBA00022833"/>
    </source>
</evidence>
<dbReference type="GO" id="GO:0006508">
    <property type="term" value="P:proteolysis"/>
    <property type="evidence" value="ECO:0007669"/>
    <property type="project" value="UniProtKB-KW"/>
</dbReference>
<gene>
    <name evidence="23" type="primary">ACE_2</name>
    <name evidence="23" type="ORF">Bhyg_14091</name>
</gene>
<feature type="binding site" evidence="16">
    <location>
        <position position="402"/>
    </location>
    <ligand>
        <name>Zn(2+)</name>
        <dbReference type="ChEBI" id="CHEBI:29105"/>
        <label>1</label>
        <note>catalytic</note>
    </ligand>
</feature>
<feature type="binding site" evidence="19">
    <location>
        <position position="402"/>
    </location>
    <ligand>
        <name>Zn(2+)</name>
        <dbReference type="ChEBI" id="CHEBI:29105"/>
        <label>2</label>
        <note>catalytic</note>
    </ligand>
</feature>
<evidence type="ECO:0000256" key="2">
    <source>
        <dbReference type="ARBA" id="ARBA00022645"/>
    </source>
</evidence>
<organism evidence="23 24">
    <name type="scientific">Pseudolycoriella hygida</name>
    <dbReference type="NCBI Taxonomy" id="35572"/>
    <lineage>
        <taxon>Eukaryota</taxon>
        <taxon>Metazoa</taxon>
        <taxon>Ecdysozoa</taxon>
        <taxon>Arthropoda</taxon>
        <taxon>Hexapoda</taxon>
        <taxon>Insecta</taxon>
        <taxon>Pterygota</taxon>
        <taxon>Neoptera</taxon>
        <taxon>Endopterygota</taxon>
        <taxon>Diptera</taxon>
        <taxon>Nematocera</taxon>
        <taxon>Sciaroidea</taxon>
        <taxon>Sciaridae</taxon>
        <taxon>Pseudolycoriella</taxon>
    </lineage>
</organism>
<reference evidence="23" key="1">
    <citation type="submission" date="2022-07" db="EMBL/GenBank/DDBJ databases">
        <authorList>
            <person name="Trinca V."/>
            <person name="Uliana J.V.C."/>
            <person name="Torres T.T."/>
            <person name="Ward R.J."/>
            <person name="Monesi N."/>
        </authorList>
    </citation>
    <scope>NUCLEOTIDE SEQUENCE</scope>
    <source>
        <strain evidence="23">HSMRA1968</strain>
        <tissue evidence="23">Whole embryos</tissue>
    </source>
</reference>
<name>A0A9Q0MQV7_9DIPT</name>
<evidence type="ECO:0000256" key="17">
    <source>
        <dbReference type="PIRSR" id="PIRSR601548-4"/>
    </source>
</evidence>
<evidence type="ECO:0000256" key="20">
    <source>
        <dbReference type="PROSITE-ProRule" id="PRU01355"/>
    </source>
</evidence>
<dbReference type="OrthoDB" id="10029630at2759"/>
<dbReference type="Gene3D" id="1.10.1370.30">
    <property type="match status" value="1"/>
</dbReference>
<comment type="similarity">
    <text evidence="1 20 21">Belongs to the peptidase M2 family.</text>
</comment>
<dbReference type="GO" id="GO:0004180">
    <property type="term" value="F:carboxypeptidase activity"/>
    <property type="evidence" value="ECO:0007669"/>
    <property type="project" value="UniProtKB-KW"/>
</dbReference>
<evidence type="ECO:0000256" key="5">
    <source>
        <dbReference type="ARBA" id="ARBA00022729"/>
    </source>
</evidence>
<feature type="binding site" evidence="15">
    <location>
        <position position="218"/>
    </location>
    <ligand>
        <name>chloride</name>
        <dbReference type="ChEBI" id="CHEBI:17996"/>
        <label>1</label>
    </ligand>
</feature>
<feature type="active site" description="Proton donor 2" evidence="18">
    <location>
        <position position="504"/>
    </location>
</feature>
<feature type="active site" description="Proton acceptor 2" evidence="18">
    <location>
        <position position="375"/>
    </location>
</feature>
<dbReference type="PROSITE" id="PS52011">
    <property type="entry name" value="PEPTIDASE_M2"/>
    <property type="match status" value="2"/>
</dbReference>
<keyword evidence="5 22" id="KW-0732">Signal</keyword>
<evidence type="ECO:0000256" key="3">
    <source>
        <dbReference type="ARBA" id="ARBA00022670"/>
    </source>
</evidence>
<feature type="disulfide bond" evidence="17 20">
    <location>
        <begin position="529"/>
        <end position="547"/>
    </location>
</feature>
<evidence type="ECO:0000256" key="18">
    <source>
        <dbReference type="PIRSR" id="PIRSR601548-6"/>
    </source>
</evidence>
<protein>
    <recommendedName>
        <fullName evidence="12 21">Angiotensin-converting enzyme</fullName>
        <ecNumber evidence="21">3.4.-.-</ecNumber>
    </recommendedName>
</protein>
<evidence type="ECO:0000256" key="4">
    <source>
        <dbReference type="ARBA" id="ARBA00022723"/>
    </source>
</evidence>
<keyword evidence="24" id="KW-1185">Reference proteome</keyword>
<feature type="chain" id="PRO_5040315194" description="Angiotensin-converting enzyme" evidence="22">
    <location>
        <begin position="21"/>
        <end position="855"/>
    </location>
</feature>
<evidence type="ECO:0000256" key="13">
    <source>
        <dbReference type="PIRSR" id="PIRSR601548-1"/>
    </source>
</evidence>
<keyword evidence="8 21" id="KW-0482">Metalloprotease</keyword>
<sequence>KMWSLTILPFVVLLANLANGQITEIEMIQRLKTYDEQVSFYCKQQVLANWDVQTDVGNKTKEELAATIEYANFRKEQYNQYFRNASIESYNDPDVRRQLMLLKNIGTAALSDADLDSLTRIRTSMSGIYSSAKICPYERPVCDLETEGLSLDPQIEERLATLAKSGDNYNEMLYLWEEWREKSGKLMRDQYKEYVALSNKAAVANGFKDNGEMWRARYEHNNLVELVDKLWSEVEPLYHELHRFVRHRLSDVYSMVNIGDPLLPAHVFGNMAQNWGHLYELTRPFPNASDVDVTSKMIDLEFDEYRMYNMSDEFYMSLGLPTSFVSYNPPSIIVKPTDRTITCHASAWDFCDGEDFRIKQCTKINMEDFLVVHHEMGHIMYYLMYKDQPQIYRTGANPGFHEAVGDTIALSVATPKHLAAVGLLENYADSEADNINALYKMALERVAFLPFGLLIDKWRWDVFDGTTPESQWNQHWWELREKYQKIKAPTFRGEEFFDPGAKYHIPADSQYIAYFVAHILEFSFYRSLCIAAGEYDPNNSTSQLHKCDYYNSEAAGNKLRAGLSLGYSKHWSEALQELTGSPEISSSALMEYFAPLYDFLKAENDKRLKEDVPALLDQYNEAASRMCNILTVAEWNLASNSKDEELDLEYEEAVLENAKFDQEWHQIFKDANPDDFSDELIKRQIKAFHLGGNPLPTDELIVLTSTQTHMVNTYNEARICPFANQNCNMSNWDVSLSLDPEIAEVMATSTDYDELKWVWEQWHDKSGKGMRNEFVTYVNLSNKAAQLNNVSDAGKMWLRAYEDDDFVSKVDAAWAEVEPFYNELHTYVRRKLKEIYGDKMDDSDNLIPAHILGNM</sequence>
<evidence type="ECO:0000256" key="12">
    <source>
        <dbReference type="ARBA" id="ARBA00039858"/>
    </source>
</evidence>
<evidence type="ECO:0000313" key="24">
    <source>
        <dbReference type="Proteomes" id="UP001151699"/>
    </source>
</evidence>
<feature type="binding site" evidence="16">
    <location>
        <position position="374"/>
    </location>
    <ligand>
        <name>Zn(2+)</name>
        <dbReference type="ChEBI" id="CHEBI:29105"/>
        <label>1</label>
        <note>catalytic</note>
    </ligand>
</feature>
<feature type="non-terminal residue" evidence="23">
    <location>
        <position position="1"/>
    </location>
</feature>
<keyword evidence="10 14" id="KW-0325">Glycoprotein</keyword>
<feature type="binding site" evidence="19">
    <location>
        <position position="374"/>
    </location>
    <ligand>
        <name>Zn(2+)</name>
        <dbReference type="ChEBI" id="CHEBI:29105"/>
        <label>2</label>
        <note>catalytic</note>
    </ligand>
</feature>
<dbReference type="SUPFAM" id="SSF55486">
    <property type="entry name" value="Metalloproteases ('zincins'), catalytic domain"/>
    <property type="match status" value="2"/>
</dbReference>
<evidence type="ECO:0000313" key="23">
    <source>
        <dbReference type="EMBL" id="KAJ6635505.1"/>
    </source>
</evidence>
<evidence type="ECO:0000256" key="15">
    <source>
        <dbReference type="PIRSR" id="PIRSR601548-2"/>
    </source>
</evidence>
<keyword evidence="2 21" id="KW-0121">Carboxypeptidase</keyword>
<evidence type="ECO:0000256" key="19">
    <source>
        <dbReference type="PIRSR" id="PIRSR601548-8"/>
    </source>
</evidence>
<feature type="active site" description="Proton donor 1" evidence="13">
    <location>
        <position position="504"/>
    </location>
</feature>
<feature type="binding site" evidence="19">
    <location>
        <position position="378"/>
    </location>
    <ligand>
        <name>Zn(2+)</name>
        <dbReference type="ChEBI" id="CHEBI:29105"/>
        <label>2</label>
        <note>catalytic</note>
    </ligand>
</feature>
<evidence type="ECO:0000256" key="22">
    <source>
        <dbReference type="SAM" id="SignalP"/>
    </source>
</evidence>
<evidence type="ECO:0000256" key="10">
    <source>
        <dbReference type="ARBA" id="ARBA00023180"/>
    </source>
</evidence>
<accession>A0A9Q0MQV7</accession>
<keyword evidence="4 16" id="KW-0479">Metal-binding</keyword>
<evidence type="ECO:0000256" key="21">
    <source>
        <dbReference type="RuleBase" id="RU361144"/>
    </source>
</evidence>
<evidence type="ECO:0000256" key="11">
    <source>
        <dbReference type="ARBA" id="ARBA00036868"/>
    </source>
</evidence>
<comment type="cofactor">
    <cofactor evidence="21">
        <name>Zn(2+)</name>
        <dbReference type="ChEBI" id="CHEBI:29105"/>
    </cofactor>
    <text evidence="21">Binds 2 Zn(2+) ions per subunit.</text>
</comment>
<dbReference type="GO" id="GO:0005886">
    <property type="term" value="C:plasma membrane"/>
    <property type="evidence" value="ECO:0007669"/>
    <property type="project" value="TreeGrafter"/>
</dbReference>
<comment type="caution">
    <text evidence="20">Lacks conserved residue(s) required for the propagation of feature annotation.</text>
</comment>
<dbReference type="GO" id="GO:0046872">
    <property type="term" value="F:metal ion binding"/>
    <property type="evidence" value="ECO:0007669"/>
    <property type="project" value="UniProtKB-KW"/>
</dbReference>
<dbReference type="FunFam" id="1.10.1370.30:FF:000004">
    <property type="entry name" value="Angiotensin-converting enzyme"/>
    <property type="match status" value="1"/>
</dbReference>
<dbReference type="EC" id="3.4.-.-" evidence="21"/>
<dbReference type="GO" id="GO:0008241">
    <property type="term" value="F:peptidyl-dipeptidase activity"/>
    <property type="evidence" value="ECO:0007669"/>
    <property type="project" value="UniProtKB-EC"/>
</dbReference>
<feature type="active site" description="Proton acceptor 1" evidence="13">
    <location>
        <position position="375"/>
    </location>
</feature>
<comment type="catalytic activity">
    <reaction evidence="11">
        <text>Release of a C-terminal dipeptide, oligopeptide-|-Xaa-Yaa, when Xaa is not Pro, and Yaa is neither Asp nor Glu. Thus, conversion of angiotensin I to angiotensin II, with increase in vasoconstrictor activity, but no action on angiotensin II.</text>
        <dbReference type="EC" id="3.4.15.1"/>
    </reaction>
</comment>
<dbReference type="AlphaFoldDB" id="A0A9Q0MQV7"/>
<evidence type="ECO:0000256" key="1">
    <source>
        <dbReference type="ARBA" id="ARBA00008139"/>
    </source>
</evidence>
<evidence type="ECO:0000256" key="6">
    <source>
        <dbReference type="ARBA" id="ARBA00022801"/>
    </source>
</evidence>
<evidence type="ECO:0000256" key="8">
    <source>
        <dbReference type="ARBA" id="ARBA00023049"/>
    </source>
</evidence>
<dbReference type="Proteomes" id="UP001151699">
    <property type="component" value="Chromosome C"/>
</dbReference>
<keyword evidence="7 16" id="KW-0862">Zinc</keyword>
<feature type="binding site" evidence="16">
    <location>
        <position position="378"/>
    </location>
    <ligand>
        <name>Zn(2+)</name>
        <dbReference type="ChEBI" id="CHEBI:29105"/>
        <label>1</label>
        <note>catalytic</note>
    </ligand>
</feature>
<dbReference type="PANTHER" id="PTHR10514:SF27">
    <property type="entry name" value="ANGIOTENSIN-CONVERTING ENZYME"/>
    <property type="match status" value="1"/>
</dbReference>
<feature type="non-terminal residue" evidence="23">
    <location>
        <position position="855"/>
    </location>
</feature>
<evidence type="ECO:0000256" key="9">
    <source>
        <dbReference type="ARBA" id="ARBA00023157"/>
    </source>
</evidence>
<dbReference type="InterPro" id="IPR001548">
    <property type="entry name" value="Peptidase_M2"/>
</dbReference>
<keyword evidence="3 21" id="KW-0645">Protease</keyword>
<dbReference type="EMBL" id="WJQU01000004">
    <property type="protein sequence ID" value="KAJ6635505.1"/>
    <property type="molecule type" value="Genomic_DNA"/>
</dbReference>
<dbReference type="Pfam" id="PF01401">
    <property type="entry name" value="Peptidase_M2"/>
    <property type="match status" value="2"/>
</dbReference>
<evidence type="ECO:0000256" key="14">
    <source>
        <dbReference type="PIRSR" id="PIRSR601548-10"/>
    </source>
</evidence>
<dbReference type="GO" id="GO:0008237">
    <property type="term" value="F:metallopeptidase activity"/>
    <property type="evidence" value="ECO:0007669"/>
    <property type="project" value="UniProtKB-KW"/>
</dbReference>
<evidence type="ECO:0000256" key="16">
    <source>
        <dbReference type="PIRSR" id="PIRSR601548-3"/>
    </source>
</evidence>